<dbReference type="GO" id="GO:0004674">
    <property type="term" value="F:protein serine/threonine kinase activity"/>
    <property type="evidence" value="ECO:0007669"/>
    <property type="project" value="UniProtKB-EC"/>
</dbReference>
<reference evidence="10" key="1">
    <citation type="journal article" date="2019" name="Int. J. Syst. Evol. Microbiol.">
        <title>The Global Catalogue of Microorganisms (GCM) 10K type strain sequencing project: providing services to taxonomists for standard genome sequencing and annotation.</title>
        <authorList>
            <consortium name="The Broad Institute Genomics Platform"/>
            <consortium name="The Broad Institute Genome Sequencing Center for Infectious Disease"/>
            <person name="Wu L."/>
            <person name="Ma J."/>
        </authorList>
    </citation>
    <scope>NUCLEOTIDE SEQUENCE [LARGE SCALE GENOMIC DNA]</scope>
    <source>
        <strain evidence="10">KLKA75</strain>
    </source>
</reference>
<dbReference type="PROSITE" id="PS00107">
    <property type="entry name" value="PROTEIN_KINASE_ATP"/>
    <property type="match status" value="1"/>
</dbReference>
<dbReference type="SMART" id="SM00220">
    <property type="entry name" value="S_TKc"/>
    <property type="match status" value="1"/>
</dbReference>
<keyword evidence="2 5" id="KW-0547">Nucleotide-binding</keyword>
<dbReference type="InterPro" id="IPR011009">
    <property type="entry name" value="Kinase-like_dom_sf"/>
</dbReference>
<keyword evidence="3 9" id="KW-0418">Kinase</keyword>
<keyword evidence="4 5" id="KW-0067">ATP-binding</keyword>
<dbReference type="PROSITE" id="PS50011">
    <property type="entry name" value="PROTEIN_KINASE_DOM"/>
    <property type="match status" value="1"/>
</dbReference>
<dbReference type="Gene3D" id="3.30.200.20">
    <property type="entry name" value="Phosphorylase Kinase, domain 1"/>
    <property type="match status" value="1"/>
</dbReference>
<evidence type="ECO:0000256" key="7">
    <source>
        <dbReference type="SAM" id="Phobius"/>
    </source>
</evidence>
<keyword evidence="7" id="KW-0812">Transmembrane</keyword>
<keyword evidence="7" id="KW-1133">Transmembrane helix</keyword>
<dbReference type="Proteomes" id="UP001595872">
    <property type="component" value="Unassembled WGS sequence"/>
</dbReference>
<dbReference type="Gene3D" id="1.10.510.10">
    <property type="entry name" value="Transferase(Phosphotransferase) domain 1"/>
    <property type="match status" value="1"/>
</dbReference>
<evidence type="ECO:0000256" key="2">
    <source>
        <dbReference type="ARBA" id="ARBA00022741"/>
    </source>
</evidence>
<dbReference type="PANTHER" id="PTHR43289:SF34">
    <property type="entry name" value="SERINE_THREONINE-PROTEIN KINASE YBDM-RELATED"/>
    <property type="match status" value="1"/>
</dbReference>
<evidence type="ECO:0000256" key="4">
    <source>
        <dbReference type="ARBA" id="ARBA00022840"/>
    </source>
</evidence>
<feature type="transmembrane region" description="Helical" evidence="7">
    <location>
        <begin position="400"/>
        <end position="425"/>
    </location>
</feature>
<dbReference type="SUPFAM" id="SSF56112">
    <property type="entry name" value="Protein kinase-like (PK-like)"/>
    <property type="match status" value="1"/>
</dbReference>
<keyword evidence="7" id="KW-0472">Membrane</keyword>
<feature type="region of interest" description="Disordered" evidence="6">
    <location>
        <begin position="427"/>
        <end position="476"/>
    </location>
</feature>
<comment type="caution">
    <text evidence="9">The sequence shown here is derived from an EMBL/GenBank/DDBJ whole genome shotgun (WGS) entry which is preliminary data.</text>
</comment>
<dbReference type="CDD" id="cd14014">
    <property type="entry name" value="STKc_PknB_like"/>
    <property type="match status" value="1"/>
</dbReference>
<dbReference type="PANTHER" id="PTHR43289">
    <property type="entry name" value="MITOGEN-ACTIVATED PROTEIN KINASE KINASE KINASE 20-RELATED"/>
    <property type="match status" value="1"/>
</dbReference>
<dbReference type="InterPro" id="IPR017441">
    <property type="entry name" value="Protein_kinase_ATP_BS"/>
</dbReference>
<dbReference type="EC" id="2.7.11.1" evidence="9"/>
<proteinExistence type="predicted"/>
<evidence type="ECO:0000256" key="6">
    <source>
        <dbReference type="SAM" id="MobiDB-lite"/>
    </source>
</evidence>
<feature type="binding site" evidence="5">
    <location>
        <position position="50"/>
    </location>
    <ligand>
        <name>ATP</name>
        <dbReference type="ChEBI" id="CHEBI:30616"/>
    </ligand>
</feature>
<dbReference type="PROSITE" id="PS00108">
    <property type="entry name" value="PROTEIN_KINASE_ST"/>
    <property type="match status" value="1"/>
</dbReference>
<protein>
    <submittedName>
        <fullName evidence="9">Serine/threonine-protein kinase</fullName>
        <ecNumber evidence="9">2.7.11.1</ecNumber>
    </submittedName>
</protein>
<dbReference type="RefSeq" id="WP_378252943.1">
    <property type="nucleotide sequence ID" value="NZ_JBHSIT010000002.1"/>
</dbReference>
<keyword evidence="1 9" id="KW-0808">Transferase</keyword>
<feature type="compositionally biased region" description="Basic and acidic residues" evidence="6">
    <location>
        <begin position="324"/>
        <end position="336"/>
    </location>
</feature>
<evidence type="ECO:0000259" key="8">
    <source>
        <dbReference type="PROSITE" id="PS50011"/>
    </source>
</evidence>
<organism evidence="9 10">
    <name type="scientific">Actinomadura gamaensis</name>
    <dbReference type="NCBI Taxonomy" id="1763541"/>
    <lineage>
        <taxon>Bacteria</taxon>
        <taxon>Bacillati</taxon>
        <taxon>Actinomycetota</taxon>
        <taxon>Actinomycetes</taxon>
        <taxon>Streptosporangiales</taxon>
        <taxon>Thermomonosporaceae</taxon>
        <taxon>Actinomadura</taxon>
    </lineage>
</organism>
<evidence type="ECO:0000313" key="10">
    <source>
        <dbReference type="Proteomes" id="UP001595872"/>
    </source>
</evidence>
<gene>
    <name evidence="9" type="ORF">ACFPCY_07735</name>
</gene>
<dbReference type="EMBL" id="JBHSIT010000002">
    <property type="protein sequence ID" value="MFC4907205.1"/>
    <property type="molecule type" value="Genomic_DNA"/>
</dbReference>
<dbReference type="InterPro" id="IPR000719">
    <property type="entry name" value="Prot_kinase_dom"/>
</dbReference>
<name>A0ABV9TT08_9ACTN</name>
<sequence length="556" mass="57192">MDATAGSLDPLGAGDPGTVGPYPLLARLGAGSMGRVYLGRSAAGRLVAVKTVHAALADDPDFRERFAREVGAVRRVSGVYTAPVIAADADAPVPWLATAFVPAPSLERLVKAAGPLPVDAVRWLAAGCAEALESIHAAGLVHRDLKPSNVLVASDGPRVIDFGLARIAERAGMTLSRATVGTPAFMAPEQAHSTRDVTSASDVYSLGATLLYAATGHGPYPGRTVLELVAQLLGEDPDLAGLPPGLAELVGGCLARAPRARPTPAEIVAMVAPGLRADTGPDPARTYLPAAALAVVDAHRAGPTVRLTQPSRFTDPRSNARGGARSDGRAEGRRGTDPGSELTRPEAGGPSTGGGPPDAQGMGLQYGSDGSFPQRDPYGTDASYSERGTRGHGRRKRPGGLATPLTAAAIAAVLIGVGAVLGRYLTPGGDTSNPPDRGPVLTRQSDGDPPPPPGGESESPGTAPKLVVNQPRGDGSTTFVVHGSGWRAGESVRLTLDGSHRAPRPCVTDRRGTFNYAVNQEQEFVTGALPPGRHRVTAAPADRHGTPVTVWFTVLR</sequence>
<feature type="domain" description="Protein kinase" evidence="8">
    <location>
        <begin position="22"/>
        <end position="275"/>
    </location>
</feature>
<accession>A0ABV9TT08</accession>
<evidence type="ECO:0000256" key="3">
    <source>
        <dbReference type="ARBA" id="ARBA00022777"/>
    </source>
</evidence>
<evidence type="ECO:0000313" key="9">
    <source>
        <dbReference type="EMBL" id="MFC4907205.1"/>
    </source>
</evidence>
<keyword evidence="10" id="KW-1185">Reference proteome</keyword>
<dbReference type="InterPro" id="IPR008271">
    <property type="entry name" value="Ser/Thr_kinase_AS"/>
</dbReference>
<dbReference type="Pfam" id="PF00069">
    <property type="entry name" value="Pkinase"/>
    <property type="match status" value="1"/>
</dbReference>
<evidence type="ECO:0000256" key="5">
    <source>
        <dbReference type="PROSITE-ProRule" id="PRU10141"/>
    </source>
</evidence>
<evidence type="ECO:0000256" key="1">
    <source>
        <dbReference type="ARBA" id="ARBA00022679"/>
    </source>
</evidence>
<feature type="region of interest" description="Disordered" evidence="6">
    <location>
        <begin position="303"/>
        <end position="401"/>
    </location>
</feature>